<evidence type="ECO:0000313" key="2">
    <source>
        <dbReference type="Proteomes" id="UP000012329"/>
    </source>
</evidence>
<protein>
    <recommendedName>
        <fullName evidence="3">Transposase DDE domain protein</fullName>
    </recommendedName>
</protein>
<name>A0A829D3Z5_LEPIR</name>
<dbReference type="EMBL" id="AFJL02000164">
    <property type="protein sequence ID" value="EMY03820.1"/>
    <property type="molecule type" value="Genomic_DNA"/>
</dbReference>
<accession>A0A829D3Z5</accession>
<sequence length="38" mass="4383">MVCNFLKAKERDRINTILSAAAWNFNSSFELFILSNCD</sequence>
<comment type="caution">
    <text evidence="1">The sequence shown here is derived from an EMBL/GenBank/DDBJ whole genome shotgun (WGS) entry which is preliminary data.</text>
</comment>
<gene>
    <name evidence="1" type="ORF">LEP1GSC029_0135</name>
</gene>
<evidence type="ECO:0000313" key="1">
    <source>
        <dbReference type="EMBL" id="EMY03820.1"/>
    </source>
</evidence>
<reference evidence="1 2" key="1">
    <citation type="submission" date="2013-02" db="EMBL/GenBank/DDBJ databases">
        <authorList>
            <person name="Harkins D.M."/>
            <person name="Durkin A.S."/>
            <person name="Brinkac L.M."/>
            <person name="Haft D.H."/>
            <person name="Selengut J.D."/>
            <person name="Sanka R."/>
            <person name="DePew J."/>
            <person name="Purushe J."/>
            <person name="Whelen A.C."/>
            <person name="Vinetz J.M."/>
            <person name="Sutton G.G."/>
            <person name="Nierman W.C."/>
            <person name="Fouts D.E."/>
        </authorList>
    </citation>
    <scope>NUCLEOTIDE SEQUENCE [LARGE SCALE GENOMIC DNA]</scope>
    <source>
        <strain evidence="1 2">2002000626</strain>
    </source>
</reference>
<organism evidence="1 2">
    <name type="scientific">Leptospira interrogans str. 2002000626</name>
    <dbReference type="NCBI Taxonomy" id="996803"/>
    <lineage>
        <taxon>Bacteria</taxon>
        <taxon>Pseudomonadati</taxon>
        <taxon>Spirochaetota</taxon>
        <taxon>Spirochaetia</taxon>
        <taxon>Leptospirales</taxon>
        <taxon>Leptospiraceae</taxon>
        <taxon>Leptospira</taxon>
    </lineage>
</organism>
<dbReference type="Proteomes" id="UP000012329">
    <property type="component" value="Unassembled WGS sequence"/>
</dbReference>
<proteinExistence type="predicted"/>
<dbReference type="AlphaFoldDB" id="A0A829D3Z5"/>
<evidence type="ECO:0008006" key="3">
    <source>
        <dbReference type="Google" id="ProtNLM"/>
    </source>
</evidence>